<organism evidence="3 4">
    <name type="scientific">Dendrothele bispora (strain CBS 962.96)</name>
    <dbReference type="NCBI Taxonomy" id="1314807"/>
    <lineage>
        <taxon>Eukaryota</taxon>
        <taxon>Fungi</taxon>
        <taxon>Dikarya</taxon>
        <taxon>Basidiomycota</taxon>
        <taxon>Agaricomycotina</taxon>
        <taxon>Agaricomycetes</taxon>
        <taxon>Agaricomycetidae</taxon>
        <taxon>Agaricales</taxon>
        <taxon>Agaricales incertae sedis</taxon>
        <taxon>Dendrothele</taxon>
    </lineage>
</organism>
<dbReference type="AlphaFoldDB" id="A0A4S8MLV9"/>
<feature type="region of interest" description="Disordered" evidence="1">
    <location>
        <begin position="166"/>
        <end position="230"/>
    </location>
</feature>
<evidence type="ECO:0000256" key="2">
    <source>
        <dbReference type="SAM" id="SignalP"/>
    </source>
</evidence>
<feature type="chain" id="PRO_5020961121" evidence="2">
    <location>
        <begin position="19"/>
        <end position="262"/>
    </location>
</feature>
<keyword evidence="2" id="KW-0732">Signal</keyword>
<dbReference type="Proteomes" id="UP000297245">
    <property type="component" value="Unassembled WGS sequence"/>
</dbReference>
<keyword evidence="4" id="KW-1185">Reference proteome</keyword>
<dbReference type="PANTHER" id="PTHR40633">
    <property type="entry name" value="MATRIX PROTEIN, PUTATIVE (AFU_ORTHOLOGUE AFUA_8G05410)-RELATED"/>
    <property type="match status" value="1"/>
</dbReference>
<evidence type="ECO:0000313" key="3">
    <source>
        <dbReference type="EMBL" id="THV03880.1"/>
    </source>
</evidence>
<reference evidence="3 4" key="1">
    <citation type="journal article" date="2019" name="Nat. Ecol. Evol.">
        <title>Megaphylogeny resolves global patterns of mushroom evolution.</title>
        <authorList>
            <person name="Varga T."/>
            <person name="Krizsan K."/>
            <person name="Foldi C."/>
            <person name="Dima B."/>
            <person name="Sanchez-Garcia M."/>
            <person name="Sanchez-Ramirez S."/>
            <person name="Szollosi G.J."/>
            <person name="Szarkandi J.G."/>
            <person name="Papp V."/>
            <person name="Albert L."/>
            <person name="Andreopoulos W."/>
            <person name="Angelini C."/>
            <person name="Antonin V."/>
            <person name="Barry K.W."/>
            <person name="Bougher N.L."/>
            <person name="Buchanan P."/>
            <person name="Buyck B."/>
            <person name="Bense V."/>
            <person name="Catcheside P."/>
            <person name="Chovatia M."/>
            <person name="Cooper J."/>
            <person name="Damon W."/>
            <person name="Desjardin D."/>
            <person name="Finy P."/>
            <person name="Geml J."/>
            <person name="Haridas S."/>
            <person name="Hughes K."/>
            <person name="Justo A."/>
            <person name="Karasinski D."/>
            <person name="Kautmanova I."/>
            <person name="Kiss B."/>
            <person name="Kocsube S."/>
            <person name="Kotiranta H."/>
            <person name="LaButti K.M."/>
            <person name="Lechner B.E."/>
            <person name="Liimatainen K."/>
            <person name="Lipzen A."/>
            <person name="Lukacs Z."/>
            <person name="Mihaltcheva S."/>
            <person name="Morgado L.N."/>
            <person name="Niskanen T."/>
            <person name="Noordeloos M.E."/>
            <person name="Ohm R.A."/>
            <person name="Ortiz-Santana B."/>
            <person name="Ovrebo C."/>
            <person name="Racz N."/>
            <person name="Riley R."/>
            <person name="Savchenko A."/>
            <person name="Shiryaev A."/>
            <person name="Soop K."/>
            <person name="Spirin V."/>
            <person name="Szebenyi C."/>
            <person name="Tomsovsky M."/>
            <person name="Tulloss R.E."/>
            <person name="Uehling J."/>
            <person name="Grigoriev I.V."/>
            <person name="Vagvolgyi C."/>
            <person name="Papp T."/>
            <person name="Martin F.M."/>
            <person name="Miettinen O."/>
            <person name="Hibbett D.S."/>
            <person name="Nagy L.G."/>
        </authorList>
    </citation>
    <scope>NUCLEOTIDE SEQUENCE [LARGE SCALE GENOMIC DNA]</scope>
    <source>
        <strain evidence="3 4">CBS 962.96</strain>
    </source>
</reference>
<dbReference type="OrthoDB" id="2339190at2759"/>
<accession>A0A4S8MLV9</accession>
<name>A0A4S8MLV9_DENBC</name>
<proteinExistence type="predicted"/>
<evidence type="ECO:0000256" key="1">
    <source>
        <dbReference type="SAM" id="MobiDB-lite"/>
    </source>
</evidence>
<protein>
    <submittedName>
        <fullName evidence="3">Uncharacterized protein</fullName>
    </submittedName>
</protein>
<sequence>MMFMFTSLYLFFLALVRAVPLDRRDVVNPPIIKPDASTVWIVGQTQTVTWDTSGLPPDSQITNPTGTVVLGFLEDGDDSLHLMFDNPLAKGFSIRDGQVNITVPSVTPKTDYIIVLMGDSGNASPKFTIDRPKSITAVASASAGSSSAIDSTSLISTPIPITGSVITGSSPSVSSTPTSGSGASASSASSASLPTVTSPSTIFSSESPFSSGVVSPSSLSDSSTGSASAESASQTNTGAAWKLNSNYACSFVLAAIIALIQA</sequence>
<gene>
    <name evidence="3" type="ORF">K435DRAFT_962218</name>
</gene>
<dbReference type="EMBL" id="ML179062">
    <property type="protein sequence ID" value="THV03880.1"/>
    <property type="molecule type" value="Genomic_DNA"/>
</dbReference>
<evidence type="ECO:0000313" key="4">
    <source>
        <dbReference type="Proteomes" id="UP000297245"/>
    </source>
</evidence>
<feature type="signal peptide" evidence="2">
    <location>
        <begin position="1"/>
        <end position="18"/>
    </location>
</feature>
<dbReference type="InterPro" id="IPR052982">
    <property type="entry name" value="SRP1/TIP1-like"/>
</dbReference>
<dbReference type="PANTHER" id="PTHR40633:SF1">
    <property type="entry name" value="GPI ANCHORED SERINE-THREONINE RICH PROTEIN (AFU_ORTHOLOGUE AFUA_1G03630)"/>
    <property type="match status" value="1"/>
</dbReference>